<evidence type="ECO:0000313" key="3">
    <source>
        <dbReference type="EMBL" id="GIH93349.1"/>
    </source>
</evidence>
<feature type="compositionally biased region" description="Gly residues" evidence="1">
    <location>
        <begin position="140"/>
        <end position="149"/>
    </location>
</feature>
<dbReference type="InterPro" id="IPR037401">
    <property type="entry name" value="SnoaL-like"/>
</dbReference>
<evidence type="ECO:0000256" key="1">
    <source>
        <dbReference type="SAM" id="MobiDB-lite"/>
    </source>
</evidence>
<evidence type="ECO:0000313" key="4">
    <source>
        <dbReference type="Proteomes" id="UP000619788"/>
    </source>
</evidence>
<dbReference type="Gene3D" id="3.10.450.50">
    <property type="match status" value="1"/>
</dbReference>
<sequence>MDLEERLVAVLTVLPQELAFGQEEPGVILDRYYTPEIVHVNDGIALDRDRLVAHVRPARRNGRLLRVEVHETLVSGDRAAARYTLHAVMRKGKAVTTEIYMFARFAPDGRVHRIDSVTRPLPAPDPDPDPDPSADSDSGSGSGSGGSGE</sequence>
<dbReference type="Pfam" id="PF12680">
    <property type="entry name" value="SnoaL_2"/>
    <property type="match status" value="1"/>
</dbReference>
<feature type="region of interest" description="Disordered" evidence="1">
    <location>
        <begin position="113"/>
        <end position="149"/>
    </location>
</feature>
<feature type="domain" description="SnoaL-like" evidence="2">
    <location>
        <begin position="29"/>
        <end position="113"/>
    </location>
</feature>
<evidence type="ECO:0000259" key="2">
    <source>
        <dbReference type="Pfam" id="PF12680"/>
    </source>
</evidence>
<comment type="caution">
    <text evidence="3">The sequence shown here is derived from an EMBL/GenBank/DDBJ whole genome shotgun (WGS) entry which is preliminary data.</text>
</comment>
<name>A0A8J3WJV1_9ACTN</name>
<dbReference type="AlphaFoldDB" id="A0A8J3WJV1"/>
<gene>
    <name evidence="3" type="ORF">Psi01_39790</name>
</gene>
<dbReference type="RefSeq" id="WP_204065514.1">
    <property type="nucleotide sequence ID" value="NZ_BOOJ01000032.1"/>
</dbReference>
<keyword evidence="4" id="KW-1185">Reference proteome</keyword>
<dbReference type="EMBL" id="BOOJ01000032">
    <property type="protein sequence ID" value="GIH93349.1"/>
    <property type="molecule type" value="Genomic_DNA"/>
</dbReference>
<dbReference type="Proteomes" id="UP000619788">
    <property type="component" value="Unassembled WGS sequence"/>
</dbReference>
<reference evidence="3 4" key="1">
    <citation type="submission" date="2021-01" db="EMBL/GenBank/DDBJ databases">
        <title>Whole genome shotgun sequence of Planobispora siamensis NBRC 107568.</title>
        <authorList>
            <person name="Komaki H."/>
            <person name="Tamura T."/>
        </authorList>
    </citation>
    <scope>NUCLEOTIDE SEQUENCE [LARGE SCALE GENOMIC DNA]</scope>
    <source>
        <strain evidence="3 4">NBRC 107568</strain>
    </source>
</reference>
<accession>A0A8J3WJV1</accession>
<proteinExistence type="predicted"/>
<protein>
    <recommendedName>
        <fullName evidence="2">SnoaL-like domain-containing protein</fullName>
    </recommendedName>
</protein>
<organism evidence="3 4">
    <name type="scientific">Planobispora siamensis</name>
    <dbReference type="NCBI Taxonomy" id="936338"/>
    <lineage>
        <taxon>Bacteria</taxon>
        <taxon>Bacillati</taxon>
        <taxon>Actinomycetota</taxon>
        <taxon>Actinomycetes</taxon>
        <taxon>Streptosporangiales</taxon>
        <taxon>Streptosporangiaceae</taxon>
        <taxon>Planobispora</taxon>
    </lineage>
</organism>
<dbReference type="InterPro" id="IPR032710">
    <property type="entry name" value="NTF2-like_dom_sf"/>
</dbReference>
<dbReference type="SUPFAM" id="SSF54427">
    <property type="entry name" value="NTF2-like"/>
    <property type="match status" value="1"/>
</dbReference>